<reference evidence="5" key="1">
    <citation type="submission" date="2025-08" db="UniProtKB">
        <authorList>
            <consortium name="RefSeq"/>
        </authorList>
    </citation>
    <scope>IDENTIFICATION</scope>
</reference>
<dbReference type="Proteomes" id="UP000694888">
    <property type="component" value="Unplaced"/>
</dbReference>
<dbReference type="SUPFAM" id="SSF57959">
    <property type="entry name" value="Leucine zipper domain"/>
    <property type="match status" value="1"/>
</dbReference>
<feature type="coiled-coil region" evidence="1">
    <location>
        <begin position="415"/>
        <end position="442"/>
    </location>
</feature>
<dbReference type="PROSITE" id="PS50217">
    <property type="entry name" value="BZIP"/>
    <property type="match status" value="1"/>
</dbReference>
<feature type="compositionally biased region" description="Polar residues" evidence="2">
    <location>
        <begin position="108"/>
        <end position="125"/>
    </location>
</feature>
<dbReference type="InterPro" id="IPR004827">
    <property type="entry name" value="bZIP"/>
</dbReference>
<dbReference type="SMART" id="SM00338">
    <property type="entry name" value="BRLZ"/>
    <property type="match status" value="1"/>
</dbReference>
<organism evidence="4 5">
    <name type="scientific">Aplysia californica</name>
    <name type="common">California sea hare</name>
    <dbReference type="NCBI Taxonomy" id="6500"/>
    <lineage>
        <taxon>Eukaryota</taxon>
        <taxon>Metazoa</taxon>
        <taxon>Spiralia</taxon>
        <taxon>Lophotrochozoa</taxon>
        <taxon>Mollusca</taxon>
        <taxon>Gastropoda</taxon>
        <taxon>Heterobranchia</taxon>
        <taxon>Euthyneura</taxon>
        <taxon>Tectipleura</taxon>
        <taxon>Aplysiida</taxon>
        <taxon>Aplysioidea</taxon>
        <taxon>Aplysiidae</taxon>
        <taxon>Aplysia</taxon>
    </lineage>
</organism>
<gene>
    <name evidence="5" type="primary">LOC106011261</name>
</gene>
<protein>
    <submittedName>
        <fullName evidence="5">Uncharacterized protein LOC106011261</fullName>
    </submittedName>
</protein>
<dbReference type="Gene3D" id="1.20.5.170">
    <property type="match status" value="1"/>
</dbReference>
<keyword evidence="1" id="KW-0175">Coiled coil</keyword>
<dbReference type="InterPro" id="IPR046347">
    <property type="entry name" value="bZIP_sf"/>
</dbReference>
<feature type="compositionally biased region" description="Basic and acidic residues" evidence="2">
    <location>
        <begin position="126"/>
        <end position="135"/>
    </location>
</feature>
<accession>A0ABM1VQG5</accession>
<proteinExistence type="predicted"/>
<dbReference type="PANTHER" id="PTHR15284:SF0">
    <property type="entry name" value="GH23983P"/>
    <property type="match status" value="1"/>
</dbReference>
<evidence type="ECO:0000256" key="2">
    <source>
        <dbReference type="SAM" id="MobiDB-lite"/>
    </source>
</evidence>
<dbReference type="InterPro" id="IPR047229">
    <property type="entry name" value="NFIL3-like"/>
</dbReference>
<name>A0ABM1VQG5_APLCA</name>
<dbReference type="Pfam" id="PF07716">
    <property type="entry name" value="bZIP_2"/>
    <property type="match status" value="1"/>
</dbReference>
<dbReference type="RefSeq" id="XP_035824657.1">
    <property type="nucleotide sequence ID" value="XM_035968764.1"/>
</dbReference>
<dbReference type="CDD" id="cd14695">
    <property type="entry name" value="bZIP_HLF"/>
    <property type="match status" value="1"/>
</dbReference>
<evidence type="ECO:0000259" key="3">
    <source>
        <dbReference type="PROSITE" id="PS50217"/>
    </source>
</evidence>
<feature type="compositionally biased region" description="Polar residues" evidence="2">
    <location>
        <begin position="136"/>
        <end position="148"/>
    </location>
</feature>
<dbReference type="GeneID" id="106011261"/>
<feature type="region of interest" description="Disordered" evidence="2">
    <location>
        <begin position="285"/>
        <end position="326"/>
    </location>
</feature>
<sequence>MGDTERWLTDDSQEDFMPKMVQRRAKRIIPDTEKDDKYWEKRKRNNMAAKRSRENKRLMENDIRHKVSLLEEENAFMRKEISLIKARYGIPADQSYMTPEERAQCMQLSPANQSPQEVKNAQEASNEARRKREAENNSGDDVSSTSPSLYPPGLHQVNEEPENERRASSDTCSSSPKLKDDGVLNPDKYGPSAYGPFNPSPSWGPAGGSAGAVGPVQFSGNSAGQYSPTGVSQTKLPPISNAFHEKSSNAATYSRYVNGGIPNYAAYEYYMQCASQGGQMLFGGAESPHTVPAPADLSTNRNKRADDQRGGASAMVGGSGVIGGGSVRNMMNPAKPEDMTDAGVHAMSNNVPASLCLDDVAAMASSIGQVPRSQEQFARGVPVAGQMNAVANPGHSLPAEAAHTANNGGMGGPDQENLKRENDVLKMAVRSLTAQVEQMKDQVYKD</sequence>
<feature type="compositionally biased region" description="Gly residues" evidence="2">
    <location>
        <begin position="317"/>
        <end position="326"/>
    </location>
</feature>
<feature type="domain" description="BZIP" evidence="3">
    <location>
        <begin position="35"/>
        <end position="85"/>
    </location>
</feature>
<evidence type="ECO:0000256" key="1">
    <source>
        <dbReference type="SAM" id="Coils"/>
    </source>
</evidence>
<dbReference type="PANTHER" id="PTHR15284">
    <property type="entry name" value="NUCLEAR FACTOR INTERLEUKIN-3-REGULATED PROTEIN"/>
    <property type="match status" value="1"/>
</dbReference>
<evidence type="ECO:0000313" key="5">
    <source>
        <dbReference type="RefSeq" id="XP_035824657.1"/>
    </source>
</evidence>
<keyword evidence="4" id="KW-1185">Reference proteome</keyword>
<evidence type="ECO:0000313" key="4">
    <source>
        <dbReference type="Proteomes" id="UP000694888"/>
    </source>
</evidence>
<feature type="region of interest" description="Disordered" evidence="2">
    <location>
        <begin position="108"/>
        <end position="209"/>
    </location>
</feature>